<dbReference type="InterPro" id="IPR003616">
    <property type="entry name" value="Post-SET_dom"/>
</dbReference>
<evidence type="ECO:0000256" key="15">
    <source>
        <dbReference type="ARBA" id="ARBA00023125"/>
    </source>
</evidence>
<feature type="compositionally biased region" description="Low complexity" evidence="27">
    <location>
        <begin position="1604"/>
        <end position="1624"/>
    </location>
</feature>
<feature type="region of interest" description="Disordered" evidence="27">
    <location>
        <begin position="1335"/>
        <end position="1370"/>
    </location>
</feature>
<feature type="domain" description="PHD-type" evidence="28">
    <location>
        <begin position="839"/>
        <end position="894"/>
    </location>
</feature>
<evidence type="ECO:0000256" key="10">
    <source>
        <dbReference type="ARBA" id="ARBA00022833"/>
    </source>
</evidence>
<feature type="compositionally biased region" description="Acidic residues" evidence="27">
    <location>
        <begin position="13"/>
        <end position="34"/>
    </location>
</feature>
<feature type="region of interest" description="Disordered" evidence="27">
    <location>
        <begin position="2131"/>
        <end position="2163"/>
    </location>
</feature>
<protein>
    <recommendedName>
        <fullName evidence="24">Histone-lysine N-methyltransferase 2C</fullName>
    </recommendedName>
</protein>
<feature type="compositionally biased region" description="Polar residues" evidence="27">
    <location>
        <begin position="2717"/>
        <end position="2735"/>
    </location>
</feature>
<dbReference type="FunFam" id="3.30.40.10:FF:000407">
    <property type="entry name" value="Histone-lysine N-methyltransferase MLL3"/>
    <property type="match status" value="1"/>
</dbReference>
<dbReference type="Pfam" id="PF05964">
    <property type="entry name" value="FYRN"/>
    <property type="match status" value="1"/>
</dbReference>
<dbReference type="InterPro" id="IPR003889">
    <property type="entry name" value="FYrich_C"/>
</dbReference>
<keyword evidence="9 25" id="KW-0863">Zinc-finger</keyword>
<feature type="compositionally biased region" description="Polar residues" evidence="27">
    <location>
        <begin position="1335"/>
        <end position="1364"/>
    </location>
</feature>
<evidence type="ECO:0000256" key="8">
    <source>
        <dbReference type="ARBA" id="ARBA00022737"/>
    </source>
</evidence>
<keyword evidence="21" id="KW-0012">Acyltransferase</keyword>
<feature type="region of interest" description="Disordered" evidence="27">
    <location>
        <begin position="1124"/>
        <end position="1151"/>
    </location>
</feature>
<feature type="region of interest" description="Disordered" evidence="27">
    <location>
        <begin position="1460"/>
        <end position="1480"/>
    </location>
</feature>
<feature type="compositionally biased region" description="Polar residues" evidence="27">
    <location>
        <begin position="2240"/>
        <end position="2261"/>
    </location>
</feature>
<comment type="subcellular location">
    <subcellularLocation>
        <location evidence="1">Nucleus</location>
    </subcellularLocation>
</comment>
<dbReference type="Gene3D" id="3.30.160.360">
    <property type="match status" value="1"/>
</dbReference>
<dbReference type="CDD" id="cd22541">
    <property type="entry name" value="SP5_N"/>
    <property type="match status" value="1"/>
</dbReference>
<dbReference type="GO" id="GO:0003677">
    <property type="term" value="F:DNA binding"/>
    <property type="evidence" value="ECO:0007669"/>
    <property type="project" value="UniProtKB-KW"/>
</dbReference>
<evidence type="ECO:0000313" key="32">
    <source>
        <dbReference type="EMBL" id="JAV68070.1"/>
    </source>
</evidence>
<dbReference type="Pfam" id="PF00856">
    <property type="entry name" value="SET"/>
    <property type="match status" value="1"/>
</dbReference>
<dbReference type="InterPro" id="IPR046341">
    <property type="entry name" value="SET_dom_sf"/>
</dbReference>
<keyword evidence="16" id="KW-0564">Palmitate</keyword>
<feature type="region of interest" description="Disordered" evidence="27">
    <location>
        <begin position="75"/>
        <end position="94"/>
    </location>
</feature>
<dbReference type="GO" id="GO:0005654">
    <property type="term" value="C:nucleoplasm"/>
    <property type="evidence" value="ECO:0007669"/>
    <property type="project" value="UniProtKB-ARBA"/>
</dbReference>
<evidence type="ECO:0000256" key="24">
    <source>
        <dbReference type="ARBA" id="ARBA00072631"/>
    </source>
</evidence>
<keyword evidence="18" id="KW-0804">Transcription</keyword>
<feature type="region of interest" description="Disordered" evidence="27">
    <location>
        <begin position="2967"/>
        <end position="2986"/>
    </location>
</feature>
<feature type="domain" description="Post-SET" evidence="30">
    <location>
        <begin position="5234"/>
        <end position="5250"/>
    </location>
</feature>
<feature type="compositionally biased region" description="Polar residues" evidence="27">
    <location>
        <begin position="4118"/>
        <end position="4128"/>
    </location>
</feature>
<dbReference type="EMBL" id="GEZM01066213">
    <property type="protein sequence ID" value="JAV68057.1"/>
    <property type="molecule type" value="Transcribed_RNA"/>
</dbReference>
<feature type="compositionally biased region" description="Low complexity" evidence="27">
    <location>
        <begin position="1708"/>
        <end position="1721"/>
    </location>
</feature>
<feature type="domain" description="PHD-type" evidence="28">
    <location>
        <begin position="370"/>
        <end position="420"/>
    </location>
</feature>
<dbReference type="PROSITE" id="PS50280">
    <property type="entry name" value="SET"/>
    <property type="match status" value="1"/>
</dbReference>
<feature type="compositionally biased region" description="Pro residues" evidence="27">
    <location>
        <begin position="2263"/>
        <end position="2275"/>
    </location>
</feature>
<evidence type="ECO:0000256" key="17">
    <source>
        <dbReference type="ARBA" id="ARBA00023159"/>
    </source>
</evidence>
<feature type="region of interest" description="Disordered" evidence="27">
    <location>
        <begin position="2701"/>
        <end position="2819"/>
    </location>
</feature>
<dbReference type="PROSITE" id="PS51542">
    <property type="entry name" value="FYRN"/>
    <property type="match status" value="1"/>
</dbReference>
<feature type="compositionally biased region" description="Polar residues" evidence="27">
    <location>
        <begin position="2504"/>
        <end position="2520"/>
    </location>
</feature>
<evidence type="ECO:0000259" key="28">
    <source>
        <dbReference type="PROSITE" id="PS50016"/>
    </source>
</evidence>
<dbReference type="Gene3D" id="1.10.30.10">
    <property type="entry name" value="High mobility group box domain"/>
    <property type="match status" value="1"/>
</dbReference>
<keyword evidence="17" id="KW-0010">Activator</keyword>
<evidence type="ECO:0000256" key="19">
    <source>
        <dbReference type="ARBA" id="ARBA00023242"/>
    </source>
</evidence>
<evidence type="ECO:0000256" key="21">
    <source>
        <dbReference type="ARBA" id="ARBA00023315"/>
    </source>
</evidence>
<dbReference type="SMART" id="SM00541">
    <property type="entry name" value="FYRN"/>
    <property type="match status" value="1"/>
</dbReference>
<dbReference type="GO" id="GO:0032259">
    <property type="term" value="P:methylation"/>
    <property type="evidence" value="ECO:0007669"/>
    <property type="project" value="UniProtKB-KW"/>
</dbReference>
<keyword evidence="13" id="KW-0805">Transcription regulation</keyword>
<dbReference type="FunFam" id="3.30.160.360:FF:000001">
    <property type="entry name" value="Histone-lysine N-methyltransferase"/>
    <property type="match status" value="1"/>
</dbReference>
<evidence type="ECO:0000256" key="27">
    <source>
        <dbReference type="SAM" id="MobiDB-lite"/>
    </source>
</evidence>
<dbReference type="EMBL" id="GEZM01066205">
    <property type="protein sequence ID" value="JAV68069.1"/>
    <property type="molecule type" value="Transcribed_RNA"/>
</dbReference>
<dbReference type="PROSITE" id="PS51805">
    <property type="entry name" value="EPHD"/>
    <property type="match status" value="2"/>
</dbReference>
<evidence type="ECO:0000256" key="23">
    <source>
        <dbReference type="ARBA" id="ARBA00065668"/>
    </source>
</evidence>
<comment type="subunit">
    <text evidence="23">Component of the MLL3 complex (also named ASCOM complex), at least composed of catalytic subunit KMT2C/MLL3, ASH2L, RBBP5, WDR5, NCOA6, DPY30, KDM6A, PAXIP1/PTIP, PAGR1 and alpha- and beta-tubulin. Forms a core complex with the evolutionary conserved subcomplex WRAD composed of WDR5, RBBP5, ASH2L/ASH2 and DPY30 subunits; WRAD differentially stimulates the methyltransferase activity. Interacts (via WIN motif) with WDR5.</text>
</comment>
<feature type="region of interest" description="Disordered" evidence="27">
    <location>
        <begin position="2937"/>
        <end position="2957"/>
    </location>
</feature>
<feature type="compositionally biased region" description="Low complexity" evidence="27">
    <location>
        <begin position="4038"/>
        <end position="4057"/>
    </location>
</feature>
<feature type="region of interest" description="Disordered" evidence="27">
    <location>
        <begin position="3121"/>
        <end position="3143"/>
    </location>
</feature>
<dbReference type="EMBL" id="GEZM01066204">
    <property type="protein sequence ID" value="JAV68070.1"/>
    <property type="molecule type" value="Transcribed_RNA"/>
</dbReference>
<dbReference type="PANTHER" id="PTHR45888">
    <property type="entry name" value="HL01030P-RELATED"/>
    <property type="match status" value="1"/>
</dbReference>
<evidence type="ECO:0000259" key="30">
    <source>
        <dbReference type="PROSITE" id="PS50868"/>
    </source>
</evidence>
<evidence type="ECO:0000256" key="5">
    <source>
        <dbReference type="ARBA" id="ARBA00022679"/>
    </source>
</evidence>
<reference evidence="32" key="1">
    <citation type="journal article" date="2016" name="Sci. Rep.">
        <title>Molecular characterization of firefly nuptial gifts: a multi-omics approach sheds light on postcopulatory sexual selection.</title>
        <authorList>
            <person name="Al-Wathiqui N."/>
            <person name="Fallon T.R."/>
            <person name="South A."/>
            <person name="Weng J.K."/>
            <person name="Lewis S.M."/>
        </authorList>
    </citation>
    <scope>NUCLEOTIDE SEQUENCE</scope>
</reference>
<dbReference type="GO" id="GO:0005700">
    <property type="term" value="C:polytene chromosome"/>
    <property type="evidence" value="ECO:0007669"/>
    <property type="project" value="UniProtKB-ARBA"/>
</dbReference>
<dbReference type="InterPro" id="IPR001214">
    <property type="entry name" value="SET_dom"/>
</dbReference>
<feature type="compositionally biased region" description="Basic residues" evidence="27">
    <location>
        <begin position="4203"/>
        <end position="4215"/>
    </location>
</feature>
<feature type="region of interest" description="Disordered" evidence="27">
    <location>
        <begin position="4104"/>
        <end position="4128"/>
    </location>
</feature>
<proteinExistence type="predicted"/>
<evidence type="ECO:0000256" key="11">
    <source>
        <dbReference type="ARBA" id="ARBA00022853"/>
    </source>
</evidence>
<feature type="compositionally biased region" description="Low complexity" evidence="27">
    <location>
        <begin position="2484"/>
        <end position="2499"/>
    </location>
</feature>
<feature type="domain" description="PHD-type" evidence="31">
    <location>
        <begin position="4736"/>
        <end position="4844"/>
    </location>
</feature>
<keyword evidence="7" id="KW-0479">Metal-binding</keyword>
<dbReference type="EMBL" id="GEZM01066203">
    <property type="protein sequence ID" value="JAV68071.1"/>
    <property type="molecule type" value="Transcribed_RNA"/>
</dbReference>
<evidence type="ECO:0000256" key="22">
    <source>
        <dbReference type="ARBA" id="ARBA00058707"/>
    </source>
</evidence>
<name>A0A1Y1L6R4_PHOPY</name>
<dbReference type="PROSITE" id="PS50868">
    <property type="entry name" value="POST_SET"/>
    <property type="match status" value="1"/>
</dbReference>
<dbReference type="Pfam" id="PF05965">
    <property type="entry name" value="FYRC"/>
    <property type="match status" value="1"/>
</dbReference>
<dbReference type="CDD" id="cd15665">
    <property type="entry name" value="ePHD1_KMT2C_like"/>
    <property type="match status" value="1"/>
</dbReference>
<dbReference type="PANTHER" id="PTHR45888:SF6">
    <property type="entry name" value="HL01030P-RELATED"/>
    <property type="match status" value="1"/>
</dbReference>
<feature type="region of interest" description="Disordered" evidence="27">
    <location>
        <begin position="1228"/>
        <end position="1256"/>
    </location>
</feature>
<feature type="compositionally biased region" description="Low complexity" evidence="27">
    <location>
        <begin position="40"/>
        <end position="58"/>
    </location>
</feature>
<dbReference type="CDD" id="cd15510">
    <property type="entry name" value="PHD2_KMT2C_like"/>
    <property type="match status" value="1"/>
</dbReference>
<feature type="compositionally biased region" description="Polar residues" evidence="27">
    <location>
        <begin position="1471"/>
        <end position="1480"/>
    </location>
</feature>
<feature type="domain" description="PHD-type" evidence="31">
    <location>
        <begin position="254"/>
        <end position="361"/>
    </location>
</feature>
<feature type="compositionally biased region" description="Polar residues" evidence="27">
    <location>
        <begin position="1069"/>
        <end position="1084"/>
    </location>
</feature>
<dbReference type="Gene3D" id="2.170.270.10">
    <property type="entry name" value="SET domain"/>
    <property type="match status" value="1"/>
</dbReference>
<evidence type="ECO:0000259" key="29">
    <source>
        <dbReference type="PROSITE" id="PS50280"/>
    </source>
</evidence>
<evidence type="ECO:0000256" key="9">
    <source>
        <dbReference type="ARBA" id="ARBA00022771"/>
    </source>
</evidence>
<feature type="region of interest" description="Disordered" evidence="27">
    <location>
        <begin position="2240"/>
        <end position="2276"/>
    </location>
</feature>
<keyword evidence="4" id="KW-0489">Methyltransferase</keyword>
<feature type="domain" description="SET" evidence="29">
    <location>
        <begin position="5110"/>
        <end position="5226"/>
    </location>
</feature>
<dbReference type="SUPFAM" id="SSF57903">
    <property type="entry name" value="FYVE/PHD zinc finger"/>
    <property type="match status" value="5"/>
</dbReference>
<feature type="region of interest" description="Disordered" evidence="27">
    <location>
        <begin position="1059"/>
        <end position="1103"/>
    </location>
</feature>
<dbReference type="CDD" id="cd15512">
    <property type="entry name" value="PHD4_KMT2C_like"/>
    <property type="match status" value="1"/>
</dbReference>
<comment type="function">
    <text evidence="22">Histone methyltransferase that catalyzes methyl group transfer from S-adenosyl-L-methionine to the epsilon-amino group of 'Lys-4' of histone H3 (H3K4). Part of chromatin remodeling machinery predominantly forms H3K4me1 methylation marks at active chromatin sites where transcription and DNA repair take place. Likely plays a redundant role with KMT2D in enriching H3K4me1 mark on primed and active enhancer elements.</text>
</comment>
<dbReference type="InterPro" id="IPR011011">
    <property type="entry name" value="Znf_FYVE_PHD"/>
</dbReference>
<keyword evidence="15" id="KW-0238">DNA-binding</keyword>
<feature type="compositionally biased region" description="Basic and acidic residues" evidence="27">
    <location>
        <begin position="1136"/>
        <end position="1147"/>
    </location>
</feature>
<feature type="compositionally biased region" description="Polar residues" evidence="27">
    <location>
        <begin position="2529"/>
        <end position="2538"/>
    </location>
</feature>
<evidence type="ECO:0000256" key="25">
    <source>
        <dbReference type="PROSITE-ProRule" id="PRU00146"/>
    </source>
</evidence>
<dbReference type="Gene3D" id="3.30.40.10">
    <property type="entry name" value="Zinc/RING finger domain, C3HC4 (zinc finger)"/>
    <property type="match status" value="7"/>
</dbReference>
<feature type="compositionally biased region" description="Low complexity" evidence="27">
    <location>
        <begin position="2769"/>
        <end position="2782"/>
    </location>
</feature>
<dbReference type="CDD" id="cd15514">
    <property type="entry name" value="PHD6_KMT2C_like"/>
    <property type="match status" value="1"/>
</dbReference>
<feature type="region of interest" description="Disordered" evidence="27">
    <location>
        <begin position="1603"/>
        <end position="1675"/>
    </location>
</feature>
<dbReference type="InterPro" id="IPR019787">
    <property type="entry name" value="Znf_PHD-finger"/>
</dbReference>
<keyword evidence="12" id="KW-0007">Acetylation</keyword>
<accession>A0A1Y1L6R4</accession>
<dbReference type="GO" id="GO:0016746">
    <property type="term" value="F:acyltransferase activity"/>
    <property type="evidence" value="ECO:0007669"/>
    <property type="project" value="UniProtKB-KW"/>
</dbReference>
<feature type="region of interest" description="Disordered" evidence="27">
    <location>
        <begin position="2177"/>
        <end position="2203"/>
    </location>
</feature>
<feature type="compositionally biased region" description="Polar residues" evidence="27">
    <location>
        <begin position="1960"/>
        <end position="1969"/>
    </location>
</feature>
<feature type="coiled-coil region" evidence="26">
    <location>
        <begin position="2320"/>
        <end position="2347"/>
    </location>
</feature>
<feature type="compositionally biased region" description="Polar residues" evidence="27">
    <location>
        <begin position="2468"/>
        <end position="2481"/>
    </location>
</feature>
<evidence type="ECO:0000259" key="31">
    <source>
        <dbReference type="PROSITE" id="PS51805"/>
    </source>
</evidence>
<dbReference type="CDD" id="cd15666">
    <property type="entry name" value="ePHD2_KMT2C_like"/>
    <property type="match status" value="1"/>
</dbReference>
<feature type="compositionally biased region" description="Polar residues" evidence="27">
    <location>
        <begin position="2796"/>
        <end position="2813"/>
    </location>
</feature>
<feature type="region of interest" description="Disordered" evidence="27">
    <location>
        <begin position="4160"/>
        <end position="4187"/>
    </location>
</feature>
<feature type="region of interest" description="Disordered" evidence="27">
    <location>
        <begin position="2397"/>
        <end position="2538"/>
    </location>
</feature>
<dbReference type="InterPro" id="IPR034732">
    <property type="entry name" value="EPHD"/>
</dbReference>
<dbReference type="PROSITE" id="PS50016">
    <property type="entry name" value="ZF_PHD_2"/>
    <property type="match status" value="5"/>
</dbReference>
<dbReference type="SMART" id="SM00542">
    <property type="entry name" value="FYRC"/>
    <property type="match status" value="1"/>
</dbReference>
<feature type="domain" description="PHD-type" evidence="28">
    <location>
        <begin position="417"/>
        <end position="467"/>
    </location>
</feature>
<dbReference type="GO" id="GO:0098687">
    <property type="term" value="C:chromosomal region"/>
    <property type="evidence" value="ECO:0007669"/>
    <property type="project" value="UniProtKB-ARBA"/>
</dbReference>
<keyword evidence="8" id="KW-0677">Repeat</keyword>
<feature type="region of interest" description="Disordered" evidence="27">
    <location>
        <begin position="1498"/>
        <end position="1525"/>
    </location>
</feature>
<feature type="compositionally biased region" description="Polar residues" evidence="27">
    <location>
        <begin position="1235"/>
        <end position="1254"/>
    </location>
</feature>
<dbReference type="CDD" id="cd15513">
    <property type="entry name" value="PHD5_KMT2C_like"/>
    <property type="match status" value="1"/>
</dbReference>
<keyword evidence="6" id="KW-0949">S-adenosyl-L-methionine</keyword>
<dbReference type="InterPro" id="IPR013083">
    <property type="entry name" value="Znf_RING/FYVE/PHD"/>
</dbReference>
<keyword evidence="5" id="KW-0808">Transferase</keyword>
<evidence type="ECO:0000256" key="1">
    <source>
        <dbReference type="ARBA" id="ARBA00004123"/>
    </source>
</evidence>
<evidence type="ECO:0000256" key="3">
    <source>
        <dbReference type="ARBA" id="ARBA00022553"/>
    </source>
</evidence>
<evidence type="ECO:0000256" key="13">
    <source>
        <dbReference type="ARBA" id="ARBA00023015"/>
    </source>
</evidence>
<dbReference type="SMART" id="SM00508">
    <property type="entry name" value="PostSET"/>
    <property type="match status" value="1"/>
</dbReference>
<dbReference type="FunFam" id="3.30.40.10:FF:000002">
    <property type="entry name" value="Histone-lysine N-methyltransferase"/>
    <property type="match status" value="1"/>
</dbReference>
<dbReference type="CDD" id="cd15509">
    <property type="entry name" value="PHD1_KMT2C_like"/>
    <property type="match status" value="1"/>
</dbReference>
<dbReference type="Pfam" id="PF13832">
    <property type="entry name" value="zf-HC5HC2H_2"/>
    <property type="match status" value="1"/>
</dbReference>
<feature type="region of interest" description="Disordered" evidence="27">
    <location>
        <begin position="1"/>
        <end position="69"/>
    </location>
</feature>
<evidence type="ECO:0000256" key="7">
    <source>
        <dbReference type="ARBA" id="ARBA00022723"/>
    </source>
</evidence>
<dbReference type="InterPro" id="IPR003888">
    <property type="entry name" value="FYrich_N"/>
</dbReference>
<feature type="region of interest" description="Disordered" evidence="27">
    <location>
        <begin position="1579"/>
        <end position="1598"/>
    </location>
</feature>
<feature type="domain" description="PHD-type" evidence="28">
    <location>
        <begin position="762"/>
        <end position="812"/>
    </location>
</feature>
<dbReference type="PROSITE" id="PS51543">
    <property type="entry name" value="FYRC"/>
    <property type="match status" value="1"/>
</dbReference>
<evidence type="ECO:0000256" key="20">
    <source>
        <dbReference type="ARBA" id="ARBA00023288"/>
    </source>
</evidence>
<dbReference type="EMBL" id="GEZM01066196">
    <property type="protein sequence ID" value="JAV68083.1"/>
    <property type="molecule type" value="Transcribed_RNA"/>
</dbReference>
<dbReference type="SUPFAM" id="SSF82199">
    <property type="entry name" value="SET domain"/>
    <property type="match status" value="1"/>
</dbReference>
<dbReference type="CDD" id="cd19171">
    <property type="entry name" value="SET_KMT2C_2D"/>
    <property type="match status" value="1"/>
</dbReference>
<dbReference type="GO" id="GO:0042800">
    <property type="term" value="F:histone H3K4 methyltransferase activity"/>
    <property type="evidence" value="ECO:0007669"/>
    <property type="project" value="UniProtKB-ARBA"/>
</dbReference>
<evidence type="ECO:0000256" key="16">
    <source>
        <dbReference type="ARBA" id="ARBA00023139"/>
    </source>
</evidence>
<feature type="compositionally biased region" description="Low complexity" evidence="27">
    <location>
        <begin position="2431"/>
        <end position="2446"/>
    </location>
</feature>
<keyword evidence="10" id="KW-0862">Zinc</keyword>
<feature type="region of interest" description="Disordered" evidence="27">
    <location>
        <begin position="1691"/>
        <end position="1734"/>
    </location>
</feature>
<organism evidence="32">
    <name type="scientific">Photinus pyralis</name>
    <name type="common">Common eastern firefly</name>
    <name type="synonym">Lampyris pyralis</name>
    <dbReference type="NCBI Taxonomy" id="7054"/>
    <lineage>
        <taxon>Eukaryota</taxon>
        <taxon>Metazoa</taxon>
        <taxon>Ecdysozoa</taxon>
        <taxon>Arthropoda</taxon>
        <taxon>Hexapoda</taxon>
        <taxon>Insecta</taxon>
        <taxon>Pterygota</taxon>
        <taxon>Neoptera</taxon>
        <taxon>Endopterygota</taxon>
        <taxon>Coleoptera</taxon>
        <taxon>Polyphaga</taxon>
        <taxon>Elateriformia</taxon>
        <taxon>Elateroidea</taxon>
        <taxon>Lampyridae</taxon>
        <taxon>Lampyrinae</taxon>
        <taxon>Photinus</taxon>
    </lineage>
</organism>
<feature type="region of interest" description="Disordered" evidence="27">
    <location>
        <begin position="4035"/>
        <end position="4064"/>
    </location>
</feature>
<dbReference type="FunFam" id="3.30.40.10:FF:000852">
    <property type="entry name" value="Histone-lysine N-methyltransferase 2C"/>
    <property type="match status" value="1"/>
</dbReference>
<dbReference type="FunFam" id="1.10.30.10:FF:000009">
    <property type="entry name" value="Histone-lysine N-methyltransferase"/>
    <property type="match status" value="1"/>
</dbReference>
<keyword evidence="11" id="KW-0156">Chromatin regulator</keyword>
<dbReference type="Pfam" id="PF00628">
    <property type="entry name" value="PHD"/>
    <property type="match status" value="1"/>
</dbReference>
<keyword evidence="3" id="KW-0597">Phosphoprotein</keyword>
<evidence type="ECO:0000256" key="18">
    <source>
        <dbReference type="ARBA" id="ARBA00023163"/>
    </source>
</evidence>
<dbReference type="Pfam" id="PF13771">
    <property type="entry name" value="zf-HC5HC2H"/>
    <property type="match status" value="1"/>
</dbReference>
<keyword evidence="19" id="KW-0539">Nucleus</keyword>
<feature type="region of interest" description="Disordered" evidence="27">
    <location>
        <begin position="1955"/>
        <end position="1975"/>
    </location>
</feature>
<evidence type="ECO:0000256" key="14">
    <source>
        <dbReference type="ARBA" id="ARBA00023054"/>
    </source>
</evidence>
<dbReference type="InterPro" id="IPR036910">
    <property type="entry name" value="HMG_box_dom_sf"/>
</dbReference>
<feature type="compositionally biased region" description="Polar residues" evidence="27">
    <location>
        <begin position="2186"/>
        <end position="2196"/>
    </location>
</feature>
<feature type="compositionally biased region" description="Basic and acidic residues" evidence="27">
    <location>
        <begin position="1"/>
        <end position="10"/>
    </location>
</feature>
<dbReference type="SMART" id="SM00317">
    <property type="entry name" value="SET"/>
    <property type="match status" value="1"/>
</dbReference>
<feature type="compositionally biased region" description="Pro residues" evidence="27">
    <location>
        <begin position="2139"/>
        <end position="2158"/>
    </location>
</feature>
<feature type="domain" description="PHD-type" evidence="28">
    <location>
        <begin position="712"/>
        <end position="765"/>
    </location>
</feature>
<keyword evidence="20" id="KW-0449">Lipoprotein</keyword>
<evidence type="ECO:0000256" key="6">
    <source>
        <dbReference type="ARBA" id="ARBA00022691"/>
    </source>
</evidence>
<feature type="region of interest" description="Disordered" evidence="27">
    <location>
        <begin position="4203"/>
        <end position="4238"/>
    </location>
</feature>
<feature type="compositionally biased region" description="Basic residues" evidence="27">
    <location>
        <begin position="1090"/>
        <end position="1101"/>
    </location>
</feature>
<dbReference type="FunFam" id="2.170.270.10:FF:000003">
    <property type="entry name" value="Histone-lysine N-methyltransferase"/>
    <property type="match status" value="1"/>
</dbReference>
<dbReference type="FunFam" id="3.30.40.10:FF:000548">
    <property type="entry name" value="Putative Histone-lysine N-methyltransferase MLL3"/>
    <property type="match status" value="1"/>
</dbReference>
<evidence type="ECO:0000256" key="26">
    <source>
        <dbReference type="SAM" id="Coils"/>
    </source>
</evidence>
<sequence>MESIHGRGIETEQLMEIDEGDGSDVDDEDEDLIDDPLPSPLQLSSSGAASTATSTTSSPNNDEFSLPYLFSGKPLNIKRGRGRPRREGGKSLPRRTGLASKIKRLRGIGYTRGLPKKVRPFDKMEFEYISSSLGFDDPNSILDPETGTFIIPEKEKLALTPDDTPYPPELWPGKVCALCNLGERSQLGQRDLLRLSCPEGFIPQRMLSNSLLSQVDTTQITEREIGDKSPRGPVTCRRQKSFNKCRNPSLSNEYVDELSIIGYLEQPDVQSVFDSSGYFYVHRNCAAWSNGVIIYENSGLENVGQMVLYSISKKCSYCHHFGASLTCKAGGCSKQFHFPCATASGAFQELRSVAIFCVEHLAKVPLVCESSVCYTCKMHGDIANLMFCSSCGEHYHGTCVGLAQLPGVRAGWQCRKCRVCQVCRMVGDESKLMACEQCDKIYHAICQRPIVTTIPKYGWKCKCCRVCGDCGSRTPGAGLSSRWHAHYTVCDSCYQQRNKGFCCPLCHRAYRAHAHREMVQCSLCRKFVHGTCDPDADLATYHQRKEAHPEYDYICLICKSITQQNRQLMAKRNSIEESDCLSGSSEFLFEDSYEFDFDRQIGEDPAKFMGLGKGKPYSASKIAKKRLGLGTVTSGRPKGIGKGLPGKVGFTKRQRLADFGRKRGPKSKMRGIFGVPGVGLQRPTCDGKTDEEPGLENRLVLCSAKDKFVLTQDICVMCGALGTDQEGCLIACVQCGQCYHPYCVNVKVTKVILQKGWRCLDCTVCEGCGQRNDEGRLILCDECDISYHIYCMDPPLDYVPHGNWKCKWCAVCQVCGATDPGFNCSWMNSFTECGPCASHSACPSCGSLYNEGDLIIQCTQCERWLHGNCDSIKTELEAEKCADEGYTCLLCRPRDVPPPHLHPLLSPKPVTPCKSPELKSNANYYMDGVYLSEVGYGLIKSLTNEQSVTRKKRKKLIGGHHDKEAGIMATIESVVAGSSMGHSNLDDSTKLELIDFKDDPQDLYKEGMLWTKEDGAPPEGFTLYTMESGVSVLRRKRQRNLQKLGIGGFLVRVRGIRGNPDNDDVDTLPGQNSGVLESANSQSLHEGEKPRRKPVRRKPKSKLTESFPSYLQEAFFGKELLQSTKEMDSTSDSDDDSSKTHSDKDRVIQLSQEEVKPAALVKKSKASKSYYGQEPSAFISKVIKDALKEEPESDTEVLKDVLALPGDLLDTDLVNTIMSEDNQDLKHVGNLDSLPGSNIPDSEISESLESTTNSKDTKDELTDILGSHFNIESIPNINSKDVEDIFKNVLTDESQESQESSAFPISNANTFPSDITQPLMHQLSAPIRPNTLPTVNQNSLNSPVSFPSQSPYHSEYSNSPQFSPAFSEPPSPWVTLNETAEIDTPITNIPSTYNQRSAEKMKADEGLGSGATISAVLYANMNHPEWKTDYPLWNDRYKQIIKKWRTLSTEQKAPYLQQARDNRSALRMKKQQQINKESTSSPIVTKVIATSVSSIPSTQASVVAPVSEDQEKITQQQKTAREAEQERQWKQLQALRQQQAQQQQHVLHEHRTQAIANVQRSLSDGSVQSVTEQVGVLQSASQPVSPAPPSPVASSHLYPINAKPNQISSLPSPSSQILPQSLNPTPVNALSDKNVPKSSINSSLNERVNPKTPFTTPHTDLQAYSQTRTSEGPDINRQLRDLLQRQQFKKLDQQVLPGKGQQRIWPPNESNQENDQSQNSSTGDATFRHPLPPGFARPRAAATAGVVLRQPANLVGLRLQGLDPRLQNVEFRMRYLLQQQQRGIVPMNIHQQFQSATPRFPQQTVTAVQNAEQYEHIQKQTQLQDRVPKTDVSRANNRNVQQLLNKSQPISNATVTEKTGTDQEIPDNVTAELEKLEQETGTIAELQGVNDIFGGLGEDDDELLAEMGADFNILEYADPELDTLGDGEKTNILDSLDLVEHEPVKAEKRVQKVVSVPSKMPSTEGQAANTLPKPPITTTINQAVVHPEKLPRLLPPPLVVSQQQAADTQPKPTTSIALTAQQQIHQQMLHQVQQAASMGRPMSLGTKLMSPEGIIGVVTANNNVSLTFPANYAQRIITSHMQLQNQKLQMRIANVGPGPRMVAMPAGTSVQGSIQNAILAGLTTSRLGVGQKPIQQQQQPPPPPPPPPPYPGPPPPYPGSTSQEQPLLLEDLLEQEKREQEKQLQTHSTLETQDVPATSRAPALLSDRDFERLKADVFNSNNIELNTPNNSTIAAAHQSNQSFSNPTDGMNRWQQSPTQNTSAPPPPSAEAPPQIPTFNVSLLPAPPLPPETIVTEQDKQSQIVYEQWLNNQNTILSQQLKYYETEVQKLRKIRKSLNSKQRQLRKTGNQLAEADAMELHRISSEQSVLQKHLESSRKQSRQHGMLIQVYMKEYRNKQQAKQRPGQLGLLPGQPNTSPLGPPGSSPIHHTPQSPMMSPSPSASPMMLQHGSPMQSPRPLITHSPGPSPVTSVIHSPNNPLGNISPMQPSPLQSSMQPSPKVGTPHSQSEGSPGSAQSPSQVYLPPPASRMTSPQQRRVVTSPVAYLSELRNSMQQTRFIRPPSADQQQKPRLSISTATFLQRPGTPSPMNSPPPQPQIHLAQQQLMQKQLQQQVFLQQSTDGVQVSMDTSLLHSQRAMQLIQQRQLILRQQQILHHQQQNNSQAQLLTSQHQLIVQQQQLAKQQQQLSHIQAQVQNTKISISTQGRQSSSPMPPSPLLNQGQTIMSPHSIHSQPASPRLCLNPPNSPIARSPVIHQSMNQPPSPMVHHQQQQISSPIPRSPILGNVQSPLGMRRPPSTSNSPAMSDCPQSVENPGTPRTPYTPPSYIENDFSGGGNIHNPIPFMPEPGRYTYFKLGLRGGSPMWSLGRGIKKMPSPSENKEETLDQNKMCIPTARIKKESHLNKVSILKKKITAKSNLRSLVGKFGSLVSSDYNELDDSSCTPPLTPPLNASTSKSNVYKGPVRKLHEQPDGKEQVVGSNSTENNCEDVMDYDDDTDNGVVSTEVSLNSVAQQPDSDDISVIETFSQSDLGDTISSPLESGQIGDEFLLFPGNMVVDMSNTNHYSDKEEDEYADQILNVAIQSPTPSEEELIIQGKTKSVTTDSLTLNLVQGLSSNQLLTVRDTSESPEQEDMNMDAPTPEQYSHHADDDLLTHLDDSDIVIIDPSIKSPEISTTEDFEKLIDEGSKKEKILKHEMVTNEMHKYLTSPNCVTSAPSLNQTITLSTQCTSPKIAFIPAGISNSGGVSLTKNNPVQLSTDVVITRTTKLSNTTTPNLTSIILPLKTTVAPTLTLVSTSSSRFTIPVISASAISKLPNVKVIDKPSSSLSLAAHDACLPKKIFDDESSVSPDSSTCDDDKPKNMYEKKSVLDGLSIEDQFIKKVEQSSEISIIKNAGAIETSILSNKSKSNESDFRKSNIDSMTSSPTATLKLDCPQFVNLKDHIQNFSNPVTSKSSSPVNQQTTPELKMTAQIVQDKQSLQIAGNKRETIAASFITTQDVVDCSNDSDTDTKSVVISIPSPTPSQEQMLDNMALQALENRRRDGKGMPSGFDTFDDVLDMIENITGEGPSLLESNISEKNKNEEIPNHPVIVRQDFKIKDTIDDKPQVLDTSESTKMQTPVTVSTSARSTVMPQLSPLSQPTDLTTNMANVSQQLRTLLSSLHTTTVTSSPIIATVVKSVTHKEKVMPNVSVCSTASAISSRIIQRTHIPPPVSNTNLILPTGKPKHIITSFAITSPDTNNSVVLTTSTSAIPTSVTKVLPLNGFGGIQLMPDHPKLPPVTTVAPSPISNSAHPTTVAQKPSTVITSTLHSMNVTTRNPSLSLNAMLQSHPAATIAQTAPGTITAASLLGPPITIAKSSFTPSLVHAQPLVVSPIVTNSPQFTSGAISTGSSDFIQTSSGITAKPTIATSNFLHSQLTKTIYFKEKQNEPSVSESIGTIAEEIKKEVTESLSTPESYNAVLNMIYKSDAGGCKYSSIHGPSKIEDSQNVLLKQLLQNTACATTVQTQVSTPPNSSPAITTPNLPLVPNLEAQLARPVPPTTTSLLPPLLQNDNCNNQNNKSVLPKVPMVTRETSFVSKPVPPSPTISSVPTQQLHLDLKKCGNLNRASSRDDLLSPPTPKSSNSQDSNLQTPPLIIKKEYHIPPPQSPLLYGVHEVKKELIDETSQHSEVSDHSRPDLTHVKEEIDSPDAIIEKTSLEQKEELKKMKRRVYQQKRRQNQILNKDSHPQPKKRPRKSSKVDEDYDSYIDSLLIQLRALPSMIVQEPQLNRNFGVVPVFGSGDLSKVGLKVCNSRVGDLNGSYGNAIVPGFSDYYSSKPYGNIEPMEEKSTPSTQRGFYDQEFPVIKFDADEDRKFELFCRENDSPDSIVSSSSPECSVMEPYAKFLGLKLIDEDEDDEDDTRTSAKMRSSPIIPIIAPIPIRLKPIGPYLKDYTEQDKENICKDYFVKTKYGANPPTPLKDSGNVTVTLTLTSSAAEDIMGVLRDLANILHIPPPTSYQIVERTSTPPSQKLGLYRTKGKDGKEGAPIDIQTILNGAAKFCRHCDVVILNNMIRKKVSELPFLFKDTELLSDGDELYFCGVSCYMQFAIMHRSPSISEDKVAAIVDHLCQKDKLGMKRKNLTLEQTDKFVNENIFGKLNTFNKMGVEIKTEPMNLDFVKAESAFSPRMTDFNFLSRKHHLFNTLQQMPQKLWKGVKYKCWSLGCFQSPAKNKKPMDKEIMELLYKMGITLVPSKMPEDTRRCMFCQGVGDGVADGPARLLNFDVDKWVHLNCALWSDGVYETVNGALMNLENAIQQSLGTTCIHCNRVGATIRCFKTRCSNIYHLSCAVKDGCVFYKNKTIYCPSHILKNEKDNELTTLSVSRRVYVNRDENRQVAAVMHHASDTNNLLRVGNLIFLNVGQLLPHQLQNFHSSNYIYPIGYKIVRFYWSIRKLNKRCSYICSIHDVVGRPEFRVVIKEPPEEDVEFRDSSAKAVWNRILEVIASNRRENHCLQLFPKYFTGEDLFGLTEPAVVRVLESLPGVETLTDYKFKYGRNPLLELPLAINPSGAARTEPKLRNQFHWKRPHTQRTGSSVRPTFVPTPQGIGEAVCPYSKQFVHSKSSQYKKMKQEWKTNVYLARSKIQGLGLYAARDLEKHTMVIEYIGEIIRTELAETREKKYEAKNRGIYMFRLDEERVIDATLCGGLARYINHSCNPNCVAEIVEVDRDLRIIIFAKRRIQRGEELAYDYKFDIEDDKHKIACMCGAPNCKKWMN</sequence>
<dbReference type="GO" id="GO:0008270">
    <property type="term" value="F:zinc ion binding"/>
    <property type="evidence" value="ECO:0007669"/>
    <property type="project" value="UniProtKB-KW"/>
</dbReference>
<evidence type="ECO:0000256" key="12">
    <source>
        <dbReference type="ARBA" id="ARBA00022990"/>
    </source>
</evidence>
<keyword evidence="14 26" id="KW-0175">Coiled coil</keyword>
<dbReference type="SMART" id="SM00249">
    <property type="entry name" value="PHD"/>
    <property type="match status" value="8"/>
</dbReference>
<evidence type="ECO:0000256" key="4">
    <source>
        <dbReference type="ARBA" id="ARBA00022603"/>
    </source>
</evidence>
<feature type="compositionally biased region" description="Polar residues" evidence="27">
    <location>
        <begin position="1636"/>
        <end position="1670"/>
    </location>
</feature>
<dbReference type="InterPro" id="IPR001965">
    <property type="entry name" value="Znf_PHD"/>
</dbReference>
<evidence type="ECO:0000256" key="2">
    <source>
        <dbReference type="ARBA" id="ARBA00022481"/>
    </source>
</evidence>
<keyword evidence="2" id="KW-0488">Methylation</keyword>